<dbReference type="Proteomes" id="UP001338582">
    <property type="component" value="Chromosome 4"/>
</dbReference>
<feature type="transmembrane region" description="Helical" evidence="13">
    <location>
        <begin position="115"/>
        <end position="141"/>
    </location>
</feature>
<feature type="transmembrane region" description="Helical" evidence="13">
    <location>
        <begin position="90"/>
        <end position="108"/>
    </location>
</feature>
<dbReference type="GeneID" id="88174853"/>
<comment type="subcellular location">
    <subcellularLocation>
        <location evidence="2">Endoplasmic reticulum membrane</location>
        <topology evidence="2">Multi-pass membrane protein</topology>
    </subcellularLocation>
</comment>
<keyword evidence="6" id="KW-0813">Transport</keyword>
<gene>
    <name evidence="14" type="ORF">PUMCH_003790</name>
</gene>
<protein>
    <recommendedName>
        <fullName evidence="5">Chitin synthase export chaperone</fullName>
    </recommendedName>
</protein>
<dbReference type="GO" id="GO:0051082">
    <property type="term" value="F:unfolded protein binding"/>
    <property type="evidence" value="ECO:0007669"/>
    <property type="project" value="TreeGrafter"/>
</dbReference>
<feature type="transmembrane region" description="Helical" evidence="13">
    <location>
        <begin position="186"/>
        <end position="206"/>
    </location>
</feature>
<dbReference type="KEGG" id="asau:88174853"/>
<keyword evidence="10 13" id="KW-1133">Transmembrane helix</keyword>
<dbReference type="GO" id="GO:0006457">
    <property type="term" value="P:protein folding"/>
    <property type="evidence" value="ECO:0007669"/>
    <property type="project" value="TreeGrafter"/>
</dbReference>
<evidence type="ECO:0000256" key="5">
    <source>
        <dbReference type="ARBA" id="ARBA00018354"/>
    </source>
</evidence>
<accession>A0AAX4HDE3</accession>
<keyword evidence="9" id="KW-0653">Protein transport</keyword>
<keyword evidence="11 13" id="KW-0472">Membrane</keyword>
<reference evidence="14 15" key="1">
    <citation type="submission" date="2023-10" db="EMBL/GenBank/DDBJ databases">
        <title>Draft Genome Sequence of Candida saopaulonensis from a very Premature Infant with Sepsis.</title>
        <authorList>
            <person name="Ning Y."/>
            <person name="Dai R."/>
            <person name="Xiao M."/>
            <person name="Xu Y."/>
            <person name="Yan Q."/>
            <person name="Zhang L."/>
        </authorList>
    </citation>
    <scope>NUCLEOTIDE SEQUENCE [LARGE SCALE GENOMIC DNA]</scope>
    <source>
        <strain evidence="14 15">19XY460</strain>
    </source>
</reference>
<comment type="subunit">
    <text evidence="4">Interacts with CHS3.</text>
</comment>
<dbReference type="EMBL" id="CP138897">
    <property type="protein sequence ID" value="WPK26436.1"/>
    <property type="molecule type" value="Genomic_DNA"/>
</dbReference>
<dbReference type="Pfam" id="PF12271">
    <property type="entry name" value="Chs7"/>
    <property type="match status" value="1"/>
</dbReference>
<evidence type="ECO:0000256" key="6">
    <source>
        <dbReference type="ARBA" id="ARBA00022448"/>
    </source>
</evidence>
<evidence type="ECO:0000256" key="13">
    <source>
        <dbReference type="SAM" id="Phobius"/>
    </source>
</evidence>
<evidence type="ECO:0000313" key="15">
    <source>
        <dbReference type="Proteomes" id="UP001338582"/>
    </source>
</evidence>
<evidence type="ECO:0000256" key="7">
    <source>
        <dbReference type="ARBA" id="ARBA00022692"/>
    </source>
</evidence>
<comment type="similarity">
    <text evidence="3">Belongs to the CHS7 family.</text>
</comment>
<dbReference type="InterPro" id="IPR022057">
    <property type="entry name" value="Chs7"/>
</dbReference>
<keyword evidence="15" id="KW-1185">Reference proteome</keyword>
<dbReference type="RefSeq" id="XP_062878817.1">
    <property type="nucleotide sequence ID" value="XM_063022747.1"/>
</dbReference>
<dbReference type="GO" id="GO:0071555">
    <property type="term" value="P:cell wall organization"/>
    <property type="evidence" value="ECO:0007669"/>
    <property type="project" value="UniProtKB-KW"/>
</dbReference>
<dbReference type="GO" id="GO:0005789">
    <property type="term" value="C:endoplasmic reticulum membrane"/>
    <property type="evidence" value="ECO:0007669"/>
    <property type="project" value="UniProtKB-SubCell"/>
</dbReference>
<dbReference type="PANTHER" id="PTHR35329">
    <property type="entry name" value="CHITIN SYNTHASE EXPORT CHAPERONE"/>
    <property type="match status" value="1"/>
</dbReference>
<proteinExistence type="inferred from homology"/>
<evidence type="ECO:0000256" key="4">
    <source>
        <dbReference type="ARBA" id="ARBA00011864"/>
    </source>
</evidence>
<keyword evidence="12" id="KW-0961">Cell wall biogenesis/degradation</keyword>
<name>A0AAX4HDE3_9ASCO</name>
<evidence type="ECO:0000256" key="3">
    <source>
        <dbReference type="ARBA" id="ARBA00009274"/>
    </source>
</evidence>
<dbReference type="PANTHER" id="PTHR35329:SF2">
    <property type="entry name" value="CHITIN SYNTHASE EXPORT CHAPERONE"/>
    <property type="match status" value="1"/>
</dbReference>
<evidence type="ECO:0000313" key="14">
    <source>
        <dbReference type="EMBL" id="WPK26436.1"/>
    </source>
</evidence>
<evidence type="ECO:0000256" key="12">
    <source>
        <dbReference type="ARBA" id="ARBA00023316"/>
    </source>
</evidence>
<organism evidence="14 15">
    <name type="scientific">Australozyma saopauloensis</name>
    <dbReference type="NCBI Taxonomy" id="291208"/>
    <lineage>
        <taxon>Eukaryota</taxon>
        <taxon>Fungi</taxon>
        <taxon>Dikarya</taxon>
        <taxon>Ascomycota</taxon>
        <taxon>Saccharomycotina</taxon>
        <taxon>Pichiomycetes</taxon>
        <taxon>Metschnikowiaceae</taxon>
        <taxon>Australozyma</taxon>
    </lineage>
</organism>
<keyword evidence="8" id="KW-0256">Endoplasmic reticulum</keyword>
<feature type="transmembrane region" description="Helical" evidence="13">
    <location>
        <begin position="253"/>
        <end position="274"/>
    </location>
</feature>
<evidence type="ECO:0000256" key="2">
    <source>
        <dbReference type="ARBA" id="ARBA00004477"/>
    </source>
</evidence>
<evidence type="ECO:0000256" key="9">
    <source>
        <dbReference type="ARBA" id="ARBA00022927"/>
    </source>
</evidence>
<evidence type="ECO:0000256" key="10">
    <source>
        <dbReference type="ARBA" id="ARBA00022989"/>
    </source>
</evidence>
<dbReference type="AlphaFoldDB" id="A0AAX4HDE3"/>
<dbReference type="GO" id="GO:0015031">
    <property type="term" value="P:protein transport"/>
    <property type="evidence" value="ECO:0007669"/>
    <property type="project" value="UniProtKB-KW"/>
</dbReference>
<feature type="transmembrane region" description="Helical" evidence="13">
    <location>
        <begin position="218"/>
        <end position="241"/>
    </location>
</feature>
<feature type="transmembrane region" description="Helical" evidence="13">
    <location>
        <begin position="57"/>
        <end position="78"/>
    </location>
</feature>
<feature type="transmembrane region" description="Helical" evidence="13">
    <location>
        <begin position="153"/>
        <end position="174"/>
    </location>
</feature>
<comment type="function">
    <text evidence="1">Chaperone required for the export of the chitin synthase CHS3 from the endoplasmic reticulum.</text>
</comment>
<evidence type="ECO:0000256" key="8">
    <source>
        <dbReference type="ARBA" id="ARBA00022824"/>
    </source>
</evidence>
<evidence type="ECO:0000256" key="1">
    <source>
        <dbReference type="ARBA" id="ARBA00002732"/>
    </source>
</evidence>
<sequence length="311" mass="34919">MSFGSFQSICSKTGFPLCSVIAPLSQEHTFVTEGIVPQCYARPFESANTMIFQVGNAFIHIGALMIILIIIFNVWSKYMAIGRREMLSFFYYYMALEILSLVVDCGVCPPGSATYGYFVALQLGTVGAVCLCLLYNGLLSFELWEDGLLRSMLVMHSICGAWFVVNFVVSLLTFKSWGGMHNSNTTAVFVVTYIGNAVILAFYIVSQVVLSFFTGNTYWNLGALFLLSFFFVAGQILIYVFNQTICERLSHYVDALFFASLGNLFAVMMVYKYWDMITPEDFEFSVAPVAPFQNQPMYDDKKSPFDTSSPR</sequence>
<evidence type="ECO:0000256" key="11">
    <source>
        <dbReference type="ARBA" id="ARBA00023136"/>
    </source>
</evidence>
<keyword evidence="7 13" id="KW-0812">Transmembrane</keyword>